<dbReference type="Pfam" id="PF17389">
    <property type="entry name" value="Bac_rhamnosid6H"/>
    <property type="match status" value="1"/>
</dbReference>
<proteinExistence type="predicted"/>
<dbReference type="InterPro" id="IPR048932">
    <property type="entry name" value="Rhamnosid-like_N_bacteroidetes"/>
</dbReference>
<name>A0A2R5EV83_9BACL</name>
<protein>
    <submittedName>
        <fullName evidence="3">Uncharacterized protein</fullName>
    </submittedName>
</protein>
<dbReference type="Gene3D" id="2.60.120.260">
    <property type="entry name" value="Galactose-binding domain-like"/>
    <property type="match status" value="2"/>
</dbReference>
<sequence>MTTEKQTATWIWYPGDFEIWLHREVCLRREERGSIYPPFYRLDSPYVSLKFQHIYTIAESEEISIAAEGRYNVMIDGLMVPSASGRIVLPAGEHNLIISVVNEAGLPALFVQGSSVASGPHWNVSHTNWQWVSPGSWHFNKATEPPSAYRLATIKQSYMSEEQLPDGSRLIDFGKETFGYIQLHGLTGPGKVMLYYGESREEALSEAHCETLDCIEVAADAPLEYTHHASRALRYVRIVADVGIEVRDVSLLYEYLPVQYRGQFRCSNESINEIWNISVYTLHLTTREFFLDGIKRDRWVWSGDAYQSYLINYYSFFDEAVNRRTTIALRGKDPLDTHLNTILDYSFFWIIALYDHYWYTGDLEFVRSMYKKLLGLLDFCRRRANVNGMVEGQPGDWVFVDWADMDKQGELSFQQVLYCRSLEVSAQLAALLEDEVRAQELSREASSLKKQLFETFWDEEHGGLLHNRVNGVLQGGMTRYSNMFAILLDMLDEKQRQLVARHVLKNDAVPSIVTPYMRFFELAALCEVGEQAYVLSEMKSYWGGMLDLGATTFWEKYDPELEGAAQYESSGRPFAKSLCHAWGAGPIYLLGKYFMGVRPLDAGYAKVLIEPTLGGLSWIEGTVPTAEDDAVAIFMDETSLRIRTGNRPAVLRLTSVIEPTCEAGIVGAIGDNRYELSLDSLQSEYVIAYRTYPTQSTNI</sequence>
<keyword evidence="4" id="KW-1185">Reference proteome</keyword>
<dbReference type="Pfam" id="PF21209">
    <property type="entry name" value="Bac_rhamnosid-like_N"/>
    <property type="match status" value="1"/>
</dbReference>
<dbReference type="Gene3D" id="1.50.10.10">
    <property type="match status" value="1"/>
</dbReference>
<evidence type="ECO:0000313" key="3">
    <source>
        <dbReference type="EMBL" id="GBG07301.1"/>
    </source>
</evidence>
<dbReference type="GO" id="GO:0005975">
    <property type="term" value="P:carbohydrate metabolic process"/>
    <property type="evidence" value="ECO:0007669"/>
    <property type="project" value="InterPro"/>
</dbReference>
<evidence type="ECO:0000259" key="1">
    <source>
        <dbReference type="Pfam" id="PF17389"/>
    </source>
</evidence>
<evidence type="ECO:0000313" key="4">
    <source>
        <dbReference type="Proteomes" id="UP000245202"/>
    </source>
</evidence>
<feature type="domain" description="Alpha-L-rhamnosidase six-hairpin glycosidase" evidence="1">
    <location>
        <begin position="262"/>
        <end position="592"/>
    </location>
</feature>
<dbReference type="SUPFAM" id="SSF48208">
    <property type="entry name" value="Six-hairpin glycosidases"/>
    <property type="match status" value="1"/>
</dbReference>
<dbReference type="AlphaFoldDB" id="A0A2R5EV83"/>
<feature type="domain" description="Alpha-rhamnosidase-like N-terminal" evidence="2">
    <location>
        <begin position="50"/>
        <end position="238"/>
    </location>
</feature>
<dbReference type="Proteomes" id="UP000245202">
    <property type="component" value="Unassembled WGS sequence"/>
</dbReference>
<organism evidence="3 4">
    <name type="scientific">Paenibacillus agaridevorans</name>
    <dbReference type="NCBI Taxonomy" id="171404"/>
    <lineage>
        <taxon>Bacteria</taxon>
        <taxon>Bacillati</taxon>
        <taxon>Bacillota</taxon>
        <taxon>Bacilli</taxon>
        <taxon>Bacillales</taxon>
        <taxon>Paenibacillaceae</taxon>
        <taxon>Paenibacillus</taxon>
    </lineage>
</organism>
<dbReference type="PANTHER" id="PTHR34987">
    <property type="entry name" value="C, PUTATIVE (AFU_ORTHOLOGUE AFUA_3G02880)-RELATED"/>
    <property type="match status" value="1"/>
</dbReference>
<dbReference type="InterPro" id="IPR008928">
    <property type="entry name" value="6-hairpin_glycosidase_sf"/>
</dbReference>
<dbReference type="Gene3D" id="2.60.420.10">
    <property type="entry name" value="Maltose phosphorylase, domain 3"/>
    <property type="match status" value="1"/>
</dbReference>
<reference evidence="3 4" key="1">
    <citation type="submission" date="2017-08" db="EMBL/GenBank/DDBJ databases">
        <title>Substantial Increase in Enzyme Production by Combined Drug-Resistance Mutations in Paenibacillus agaridevorans.</title>
        <authorList>
            <person name="Tanaka Y."/>
            <person name="Funane K."/>
            <person name="Hosaka T."/>
            <person name="Shiwa Y."/>
            <person name="Fujita N."/>
            <person name="Miyazaki T."/>
            <person name="Yoshikawa H."/>
            <person name="Murakami K."/>
            <person name="Kasahara K."/>
            <person name="Inaoka T."/>
            <person name="Hiraga Y."/>
            <person name="Ochi K."/>
        </authorList>
    </citation>
    <scope>NUCLEOTIDE SEQUENCE [LARGE SCALE GENOMIC DNA]</scope>
    <source>
        <strain evidence="3 4">T-3040</strain>
    </source>
</reference>
<comment type="caution">
    <text evidence="3">The sequence shown here is derived from an EMBL/GenBank/DDBJ whole genome shotgun (WGS) entry which is preliminary data.</text>
</comment>
<dbReference type="RefSeq" id="WP_181376521.1">
    <property type="nucleotide sequence ID" value="NZ_BDQX01000087.1"/>
</dbReference>
<accession>A0A2R5EV83</accession>
<dbReference type="InterPro" id="IPR035396">
    <property type="entry name" value="Bac_rhamnosid6H"/>
</dbReference>
<dbReference type="EMBL" id="BDQX01000087">
    <property type="protein sequence ID" value="GBG07301.1"/>
    <property type="molecule type" value="Genomic_DNA"/>
</dbReference>
<dbReference type="InterPro" id="IPR012341">
    <property type="entry name" value="6hp_glycosidase-like_sf"/>
</dbReference>
<evidence type="ECO:0000259" key="2">
    <source>
        <dbReference type="Pfam" id="PF21209"/>
    </source>
</evidence>
<dbReference type="PANTHER" id="PTHR34987:SF6">
    <property type="entry name" value="ALPHA-L-RHAMNOSIDASE SIX-HAIRPIN GLYCOSIDASE DOMAIN-CONTAINING PROTEIN"/>
    <property type="match status" value="1"/>
</dbReference>
<gene>
    <name evidence="3" type="ORF">PAT3040_01849</name>
</gene>